<protein>
    <submittedName>
        <fullName evidence="2">Uncharacterized protein</fullName>
    </submittedName>
</protein>
<evidence type="ECO:0000313" key="2">
    <source>
        <dbReference type="EMBL" id="KAF5859169.1"/>
    </source>
</evidence>
<gene>
    <name evidence="2" type="ORF">ETB97_003261</name>
</gene>
<proteinExistence type="predicted"/>
<organism evidence="2 3">
    <name type="scientific">Petromyces alliaceus</name>
    <name type="common">Aspergillus alliaceus</name>
    <dbReference type="NCBI Taxonomy" id="209559"/>
    <lineage>
        <taxon>Eukaryota</taxon>
        <taxon>Fungi</taxon>
        <taxon>Dikarya</taxon>
        <taxon>Ascomycota</taxon>
        <taxon>Pezizomycotina</taxon>
        <taxon>Eurotiomycetes</taxon>
        <taxon>Eurotiomycetidae</taxon>
        <taxon>Eurotiales</taxon>
        <taxon>Aspergillaceae</taxon>
        <taxon>Aspergillus</taxon>
        <taxon>Aspergillus subgen. Circumdati</taxon>
    </lineage>
</organism>
<dbReference type="Proteomes" id="UP000541154">
    <property type="component" value="Unassembled WGS sequence"/>
</dbReference>
<feature type="transmembrane region" description="Helical" evidence="1">
    <location>
        <begin position="423"/>
        <end position="445"/>
    </location>
</feature>
<evidence type="ECO:0000313" key="3">
    <source>
        <dbReference type="Proteomes" id="UP000541154"/>
    </source>
</evidence>
<sequence length="515" mass="57758">MSLPHDASRPGLDLGSQSTWPTFLERLGLMLLAIVFPEVIISSAWSQRRRAKELLYDVNRSIGRTAAGPASQETPIHTEAEISHQDQALLSPLSNSDQLAHRHFALTQSHDQSSKVAPWSIQHGMFGVMGGFAIETPYVSPTGERHTLRRLVTPAGISILAHAGYLPSLAPEDIAERSKADLFAKGVVLVQIIWFALQVLGRLSQGLPVTPLETHTAIHVGCTILVYAIWASKPYNLVQSIKLSGPDIIYIGAFFNFQDISGEVFHREQARYRLERMEYWKRRVILASQGVSPTELPPSPPRLKSITQLIEDYSSRAIRTEAVHYTYKDEAILHAIAQDARQGLYILEKKGYTNCQGSPPGETKLLRQSSENFTVKAIWGGWSTDIGHEPSLDKGIHILFNVLYGGSHLAAWNSAFPTTPERWLWRGCALYLTTLPFWAILWILWWRGVKSRLKILYLIRNGSIDIIAASLFFTVLVCYTLARCYFLVEALIGLRRLPSTAFDIVHWTSFLPHVS</sequence>
<comment type="caution">
    <text evidence="2">The sequence shown here is derived from an EMBL/GenBank/DDBJ whole genome shotgun (WGS) entry which is preliminary data.</text>
</comment>
<accession>A0A8H6E4K1</accession>
<dbReference type="AlphaFoldDB" id="A0A8H6E4K1"/>
<dbReference type="PANTHER" id="PTHR35043">
    <property type="entry name" value="TRANSCRIPTION FACTOR DOMAIN-CONTAINING PROTEIN"/>
    <property type="match status" value="1"/>
</dbReference>
<keyword evidence="1" id="KW-1133">Transmembrane helix</keyword>
<reference evidence="2 3" key="1">
    <citation type="submission" date="2019-04" db="EMBL/GenBank/DDBJ databases">
        <title>Aspergillus burnettii sp. nov., novel species from soil in southeast Queensland.</title>
        <authorList>
            <person name="Gilchrist C.L.M."/>
            <person name="Pitt J.I."/>
            <person name="Lange L."/>
            <person name="Lacey H.J."/>
            <person name="Vuong D."/>
            <person name="Midgley D.J."/>
            <person name="Greenfield P."/>
            <person name="Bradbury M."/>
            <person name="Lacey E."/>
            <person name="Busk P.K."/>
            <person name="Pilgaard B."/>
            <person name="Chooi Y.H."/>
            <person name="Piggott A.M."/>
        </authorList>
    </citation>
    <scope>NUCLEOTIDE SEQUENCE [LARGE SCALE GENOMIC DNA]</scope>
    <source>
        <strain evidence="2 3">FRR 5400</strain>
    </source>
</reference>
<evidence type="ECO:0000256" key="1">
    <source>
        <dbReference type="SAM" id="Phobius"/>
    </source>
</evidence>
<feature type="transmembrane region" description="Helical" evidence="1">
    <location>
        <begin position="466"/>
        <end position="488"/>
    </location>
</feature>
<keyword evidence="1" id="KW-0472">Membrane</keyword>
<keyword evidence="1" id="KW-0812">Transmembrane</keyword>
<dbReference type="PANTHER" id="PTHR35043:SF7">
    <property type="entry name" value="TRANSCRIPTION FACTOR DOMAIN-CONTAINING PROTEIN"/>
    <property type="match status" value="1"/>
</dbReference>
<name>A0A8H6E4K1_PETAA</name>
<dbReference type="EMBL" id="SPNV01000176">
    <property type="protein sequence ID" value="KAF5859169.1"/>
    <property type="molecule type" value="Genomic_DNA"/>
</dbReference>
<keyword evidence="3" id="KW-1185">Reference proteome</keyword>